<gene>
    <name evidence="2" type="ORF">GYMLUDRAFT_180202</name>
</gene>
<accession>A0A0D0CBS9</accession>
<sequence length="284" mass="32711">MRIPVCHPTVESVPWDARKYKPRGGEENVCSCSSQLSSRNLVVCINGTSNQFSVKNTNAIELYSHLEKDKMQLTYYNSGIGTYVKDLDSWRSWISYEAWKQWFLHTSDLAIAWSFKDKVLSAYQWLSENYENGDKIFLFSFSHGAYQVRVIAGMIDQIGLLYKGNNEQIPFAYELYTKSTSNERQDEMRGESNLSEHFKKTLSREIKVHFIRAWDTVSSIGAFRKRSFLETTIGMEHVCAFRYALALDELQVKFLPEYANGGAGPGKHNRKVKEVWFSGSHSDM</sequence>
<dbReference type="OrthoDB" id="538223at2759"/>
<dbReference type="Pfam" id="PF09994">
    <property type="entry name" value="T6SS_Tle1-like_cat"/>
    <property type="match status" value="1"/>
</dbReference>
<dbReference type="AlphaFoldDB" id="A0A0D0CBS9"/>
<dbReference type="Proteomes" id="UP000053593">
    <property type="component" value="Unassembled WGS sequence"/>
</dbReference>
<proteinExistence type="predicted"/>
<dbReference type="HOGENOM" id="CLU_005049_2_0_1"/>
<reference evidence="2 3" key="1">
    <citation type="submission" date="2014-04" db="EMBL/GenBank/DDBJ databases">
        <title>Evolutionary Origins and Diversification of the Mycorrhizal Mutualists.</title>
        <authorList>
            <consortium name="DOE Joint Genome Institute"/>
            <consortium name="Mycorrhizal Genomics Consortium"/>
            <person name="Kohler A."/>
            <person name="Kuo A."/>
            <person name="Nagy L.G."/>
            <person name="Floudas D."/>
            <person name="Copeland A."/>
            <person name="Barry K.W."/>
            <person name="Cichocki N."/>
            <person name="Veneault-Fourrey C."/>
            <person name="LaButti K."/>
            <person name="Lindquist E.A."/>
            <person name="Lipzen A."/>
            <person name="Lundell T."/>
            <person name="Morin E."/>
            <person name="Murat C."/>
            <person name="Riley R."/>
            <person name="Ohm R."/>
            <person name="Sun H."/>
            <person name="Tunlid A."/>
            <person name="Henrissat B."/>
            <person name="Grigoriev I.V."/>
            <person name="Hibbett D.S."/>
            <person name="Martin F."/>
        </authorList>
    </citation>
    <scope>NUCLEOTIDE SEQUENCE [LARGE SCALE GENOMIC DNA]</scope>
    <source>
        <strain evidence="2 3">FD-317 M1</strain>
    </source>
</reference>
<evidence type="ECO:0000313" key="3">
    <source>
        <dbReference type="Proteomes" id="UP000053593"/>
    </source>
</evidence>
<name>A0A0D0CBS9_9AGAR</name>
<feature type="domain" description="T6SS Phospholipase effector Tle1-like catalytic" evidence="1">
    <location>
        <begin position="39"/>
        <end position="284"/>
    </location>
</feature>
<evidence type="ECO:0000259" key="1">
    <source>
        <dbReference type="Pfam" id="PF09994"/>
    </source>
</evidence>
<dbReference type="PANTHER" id="PTHR33840:SF2">
    <property type="entry name" value="TLE1 PHOSPHOLIPASE DOMAIN-CONTAINING PROTEIN"/>
    <property type="match status" value="1"/>
</dbReference>
<dbReference type="InterPro" id="IPR018712">
    <property type="entry name" value="Tle1-like_cat"/>
</dbReference>
<keyword evidence="3" id="KW-1185">Reference proteome</keyword>
<evidence type="ECO:0000313" key="2">
    <source>
        <dbReference type="EMBL" id="KIK52363.1"/>
    </source>
</evidence>
<dbReference type="EMBL" id="KN834844">
    <property type="protein sequence ID" value="KIK52363.1"/>
    <property type="molecule type" value="Genomic_DNA"/>
</dbReference>
<dbReference type="PANTHER" id="PTHR33840">
    <property type="match status" value="1"/>
</dbReference>
<protein>
    <recommendedName>
        <fullName evidence="1">T6SS Phospholipase effector Tle1-like catalytic domain-containing protein</fullName>
    </recommendedName>
</protein>
<organism evidence="2 3">
    <name type="scientific">Collybiopsis luxurians FD-317 M1</name>
    <dbReference type="NCBI Taxonomy" id="944289"/>
    <lineage>
        <taxon>Eukaryota</taxon>
        <taxon>Fungi</taxon>
        <taxon>Dikarya</taxon>
        <taxon>Basidiomycota</taxon>
        <taxon>Agaricomycotina</taxon>
        <taxon>Agaricomycetes</taxon>
        <taxon>Agaricomycetidae</taxon>
        <taxon>Agaricales</taxon>
        <taxon>Marasmiineae</taxon>
        <taxon>Omphalotaceae</taxon>
        <taxon>Collybiopsis</taxon>
        <taxon>Collybiopsis luxurians</taxon>
    </lineage>
</organism>